<evidence type="ECO:0000256" key="2">
    <source>
        <dbReference type="ARBA" id="ARBA00006178"/>
    </source>
</evidence>
<evidence type="ECO:0000313" key="11">
    <source>
        <dbReference type="EMBL" id="KAJ6256022.1"/>
    </source>
</evidence>
<dbReference type="PANTHER" id="PTHR15138:SF14">
    <property type="entry name" value="TRANSCRIPTION INITIATION FACTOR TFIID SUBUNIT 4"/>
    <property type="match status" value="1"/>
</dbReference>
<dbReference type="AlphaFoldDB" id="A0AAD6IPS5"/>
<feature type="region of interest" description="Disordered" evidence="9">
    <location>
        <begin position="1"/>
        <end position="72"/>
    </location>
</feature>
<keyword evidence="4" id="KW-0805">Transcription regulation</keyword>
<accession>A0AAD6IPS5</accession>
<evidence type="ECO:0000256" key="3">
    <source>
        <dbReference type="ARBA" id="ARBA00017306"/>
    </source>
</evidence>
<dbReference type="GO" id="GO:0003677">
    <property type="term" value="F:DNA binding"/>
    <property type="evidence" value="ECO:0007669"/>
    <property type="project" value="TreeGrafter"/>
</dbReference>
<dbReference type="GO" id="GO:0005669">
    <property type="term" value="C:transcription factor TFIID complex"/>
    <property type="evidence" value="ECO:0007669"/>
    <property type="project" value="InterPro"/>
</dbReference>
<feature type="domain" description="Transcription initiation factor TFIID component TAF4 C-terminal" evidence="10">
    <location>
        <begin position="77"/>
        <end position="455"/>
    </location>
</feature>
<protein>
    <recommendedName>
        <fullName evidence="3">Transcription initiation factor TFIID subunit 4</fullName>
    </recommendedName>
    <alternativeName>
        <fullName evidence="8">TBP-associated factor 4</fullName>
    </alternativeName>
</protein>
<feature type="region of interest" description="Disordered" evidence="9">
    <location>
        <begin position="370"/>
        <end position="416"/>
    </location>
</feature>
<proteinExistence type="inferred from homology"/>
<feature type="compositionally biased region" description="Basic and acidic residues" evidence="9">
    <location>
        <begin position="319"/>
        <end position="344"/>
    </location>
</feature>
<evidence type="ECO:0000256" key="1">
    <source>
        <dbReference type="ARBA" id="ARBA00004123"/>
    </source>
</evidence>
<comment type="similarity">
    <text evidence="2">Belongs to the TAF4 family.</text>
</comment>
<feature type="compositionally biased region" description="Low complexity" evidence="9">
    <location>
        <begin position="392"/>
        <end position="416"/>
    </location>
</feature>
<evidence type="ECO:0000256" key="4">
    <source>
        <dbReference type="ARBA" id="ARBA00023015"/>
    </source>
</evidence>
<sequence>MSGQPVQMVPSAASPPSSSPMQMPPMKRARLEPTSATNSPGPGTPTPLQSAAAAAAMSMPPPSSTSPIQKPVDTRDLSDVLFSTGVDLHAEEQFLYNDTPAASFNAFLPAGGERGGVSLEQRQINREDAETSGKARHWLEPFLNTQSLQARINDRLVAERLFSHGEAISFSELVSIAAQERVRELLTTAYVYANHRRQGNTLRAMGDWTDIAMGESEGRNGRLSDVQEGEAAASPGGTLSRKRSFAVANASSQTARTPALLSESARSLRQIATDERMIEEARIAARLQRLNGTKPGTPAATDAVSADTPNPPPGSVAPEPEKRMTAKEAKRAQNSRLDEIQSHKAANETASLMLGGGRKKKYSWMSAAAAPAGGGGGGGGSGSGASTPTRMPGTPGATTGKASGASGSAAAGTNGPVMHWKRRMGEWNEQGERGKGIQLRDWAMALEADGREKKTAQKGFLKMK</sequence>
<feature type="region of interest" description="Disordered" evidence="9">
    <location>
        <begin position="219"/>
        <end position="261"/>
    </location>
</feature>
<evidence type="ECO:0000256" key="9">
    <source>
        <dbReference type="SAM" id="MobiDB-lite"/>
    </source>
</evidence>
<keyword evidence="5" id="KW-0804">Transcription</keyword>
<reference evidence="11" key="1">
    <citation type="submission" date="2023-01" db="EMBL/GenBank/DDBJ databases">
        <title>The chitinases involved in constricting ring structure development in the nematode-trapping fungus Drechslerella dactyloides.</title>
        <authorList>
            <person name="Wang R."/>
            <person name="Zhang L."/>
            <person name="Tang P."/>
            <person name="Li S."/>
            <person name="Liang L."/>
        </authorList>
    </citation>
    <scope>NUCLEOTIDE SEQUENCE</scope>
    <source>
        <strain evidence="11">YMF1.00031</strain>
    </source>
</reference>
<feature type="compositionally biased region" description="Gly residues" evidence="9">
    <location>
        <begin position="372"/>
        <end position="383"/>
    </location>
</feature>
<dbReference type="EMBL" id="JAQGDS010000015">
    <property type="protein sequence ID" value="KAJ6256022.1"/>
    <property type="molecule type" value="Genomic_DNA"/>
</dbReference>
<evidence type="ECO:0000259" key="10">
    <source>
        <dbReference type="Pfam" id="PF05236"/>
    </source>
</evidence>
<comment type="subcellular location">
    <subcellularLocation>
        <location evidence="1">Nucleus</location>
    </subcellularLocation>
</comment>
<comment type="caution">
    <text evidence="11">The sequence shown here is derived from an EMBL/GenBank/DDBJ whole genome shotgun (WGS) entry which is preliminary data.</text>
</comment>
<evidence type="ECO:0000256" key="6">
    <source>
        <dbReference type="ARBA" id="ARBA00023242"/>
    </source>
</evidence>
<dbReference type="InterPro" id="IPR007900">
    <property type="entry name" value="TAF4_C"/>
</dbReference>
<dbReference type="PANTHER" id="PTHR15138">
    <property type="entry name" value="TRANSCRIPTION INITIATION FACTOR TFIID SUBUNIT 4"/>
    <property type="match status" value="1"/>
</dbReference>
<gene>
    <name evidence="11" type="ORF">Dda_9114</name>
</gene>
<evidence type="ECO:0000256" key="8">
    <source>
        <dbReference type="ARBA" id="ARBA00031747"/>
    </source>
</evidence>
<dbReference type="Pfam" id="PF05236">
    <property type="entry name" value="TAF4"/>
    <property type="match status" value="1"/>
</dbReference>
<keyword evidence="12" id="KW-1185">Reference proteome</keyword>
<dbReference type="Proteomes" id="UP001221413">
    <property type="component" value="Unassembled WGS sequence"/>
</dbReference>
<dbReference type="InterPro" id="IPR045144">
    <property type="entry name" value="TAF4"/>
</dbReference>
<comment type="function">
    <text evidence="7">Functions as a component of the DNA-binding general transcription factor complex TFIID. Binding of TFIID to a promoter (with or without TATA element) is the initial step in pre-initiation complex (PIC) formation. TFIID plays a key role in the regulation of gene expression by RNA polymerase II through different activities such as transcription activator interaction, core promoter recognition and selectivity, TFIIA and TFIIB interaction, chromatin modification (histone acetylation by TAF1), facilitation of DNA opening and initiation of transcription.</text>
</comment>
<evidence type="ECO:0000313" key="12">
    <source>
        <dbReference type="Proteomes" id="UP001221413"/>
    </source>
</evidence>
<feature type="compositionally biased region" description="Low complexity" evidence="9">
    <location>
        <begin position="1"/>
        <end position="26"/>
    </location>
</feature>
<name>A0AAD6IPS5_DREDA</name>
<evidence type="ECO:0000256" key="5">
    <source>
        <dbReference type="ARBA" id="ARBA00023163"/>
    </source>
</evidence>
<dbReference type="GO" id="GO:0006367">
    <property type="term" value="P:transcription initiation at RNA polymerase II promoter"/>
    <property type="evidence" value="ECO:0007669"/>
    <property type="project" value="TreeGrafter"/>
</dbReference>
<dbReference type="GO" id="GO:0016251">
    <property type="term" value="F:RNA polymerase II general transcription initiation factor activity"/>
    <property type="evidence" value="ECO:0007669"/>
    <property type="project" value="TreeGrafter"/>
</dbReference>
<evidence type="ECO:0000256" key="7">
    <source>
        <dbReference type="ARBA" id="ARBA00025346"/>
    </source>
</evidence>
<feature type="compositionally biased region" description="Low complexity" evidence="9">
    <location>
        <begin position="46"/>
        <end position="58"/>
    </location>
</feature>
<keyword evidence="6" id="KW-0539">Nucleus</keyword>
<organism evidence="11 12">
    <name type="scientific">Drechslerella dactyloides</name>
    <name type="common">Nematode-trapping fungus</name>
    <name type="synonym">Arthrobotrys dactyloides</name>
    <dbReference type="NCBI Taxonomy" id="74499"/>
    <lineage>
        <taxon>Eukaryota</taxon>
        <taxon>Fungi</taxon>
        <taxon>Dikarya</taxon>
        <taxon>Ascomycota</taxon>
        <taxon>Pezizomycotina</taxon>
        <taxon>Orbiliomycetes</taxon>
        <taxon>Orbiliales</taxon>
        <taxon>Orbiliaceae</taxon>
        <taxon>Drechslerella</taxon>
    </lineage>
</organism>
<feature type="region of interest" description="Disordered" evidence="9">
    <location>
        <begin position="288"/>
        <end position="344"/>
    </location>
</feature>